<dbReference type="InterPro" id="IPR029069">
    <property type="entry name" value="HotDog_dom_sf"/>
</dbReference>
<proteinExistence type="predicted"/>
<dbReference type="InterPro" id="IPR036291">
    <property type="entry name" value="NAD(P)-bd_dom_sf"/>
</dbReference>
<comment type="pathway">
    <text evidence="1">Lipid metabolism; fatty acid beta-oxidation.</text>
</comment>
<evidence type="ECO:0000259" key="3">
    <source>
        <dbReference type="Pfam" id="PF01575"/>
    </source>
</evidence>
<evidence type="ECO:0000313" key="4">
    <source>
        <dbReference type="EMBL" id="MBM0108892.1"/>
    </source>
</evidence>
<keyword evidence="2" id="KW-0472">Membrane</keyword>
<sequence>MNRKVFDPQSQQRFAELSRDRNPVHVDTVAARRIGSGSTIVHGIHSVLWLLESVVDGGVSVNGLGRLLVKFRSPILVGDEVTSEITCRLPNLIRARLWVDDTVALAVSMEFAGALDLDRAGGMHCAEVASSPSFSANDLNLEEMKGVCGALDFHEIVEGARGMFPAVSRSIGAERVAFLVTLSCVVGMIVPGLHSFFAGLDIRLRRAEGVSSNALSYAVRSVDRRFRLVHIDVVGHDMHGTLEALARMPPKNQPAMARIAARVRKDEFRRSIALVVGGSRGIGELTAKLICAGGGSVIITYSIGEADANRVADDIRRTGGRCDVLQYDVRKSAMEQWSTVDQALPDHIYYFATPMIARHRTTVFSRARLEEFDDFYLHGFADLVQICMTKHPSGMRVFYPSSTFVDTRPLHMTEYAMSKAAGEVLCTDLPRAFPGLEVVARRLPRLPTDQSNGLEESEMADPIEIMLPIVREMEHR</sequence>
<dbReference type="RefSeq" id="WP_203171065.1">
    <property type="nucleotide sequence ID" value="NZ_JAEVLS010000011.1"/>
</dbReference>
<feature type="transmembrane region" description="Helical" evidence="2">
    <location>
        <begin position="176"/>
        <end position="197"/>
    </location>
</feature>
<dbReference type="InterPro" id="IPR002347">
    <property type="entry name" value="SDR_fam"/>
</dbReference>
<evidence type="ECO:0000256" key="1">
    <source>
        <dbReference type="ARBA" id="ARBA00005005"/>
    </source>
</evidence>
<dbReference type="SUPFAM" id="SSF54637">
    <property type="entry name" value="Thioesterase/thiol ester dehydrase-isomerase"/>
    <property type="match status" value="1"/>
</dbReference>
<dbReference type="Proteomes" id="UP000661077">
    <property type="component" value="Unassembled WGS sequence"/>
</dbReference>
<dbReference type="CDD" id="cd03441">
    <property type="entry name" value="R_hydratase_like"/>
    <property type="match status" value="1"/>
</dbReference>
<dbReference type="InterPro" id="IPR002539">
    <property type="entry name" value="MaoC-like_dom"/>
</dbReference>
<reference evidence="4 5" key="1">
    <citation type="journal article" date="2021" name="Int. J. Syst. Evol. Microbiol.">
        <title>Steroidobacter gossypii sp. nov., isolated from soil of cotton cropping field.</title>
        <authorList>
            <person name="Huang R."/>
            <person name="Yang S."/>
            <person name="Zhen C."/>
            <person name="Liu W."/>
        </authorList>
    </citation>
    <scope>NUCLEOTIDE SEQUENCE [LARGE SCALE GENOMIC DNA]</scope>
    <source>
        <strain evidence="4 5">S1-65</strain>
    </source>
</reference>
<dbReference type="Gene3D" id="3.10.129.10">
    <property type="entry name" value="Hotdog Thioesterase"/>
    <property type="match status" value="1"/>
</dbReference>
<dbReference type="Pfam" id="PF00106">
    <property type="entry name" value="adh_short"/>
    <property type="match status" value="1"/>
</dbReference>
<evidence type="ECO:0000313" key="5">
    <source>
        <dbReference type="Proteomes" id="UP000661077"/>
    </source>
</evidence>
<keyword evidence="2" id="KW-1133">Transmembrane helix</keyword>
<keyword evidence="5" id="KW-1185">Reference proteome</keyword>
<name>A0ABS1X6N6_9GAMM</name>
<dbReference type="SUPFAM" id="SSF51735">
    <property type="entry name" value="NAD(P)-binding Rossmann-fold domains"/>
    <property type="match status" value="1"/>
</dbReference>
<evidence type="ECO:0000256" key="2">
    <source>
        <dbReference type="SAM" id="Phobius"/>
    </source>
</evidence>
<feature type="domain" description="MaoC-like" evidence="3">
    <location>
        <begin position="8"/>
        <end position="87"/>
    </location>
</feature>
<dbReference type="Pfam" id="PF01575">
    <property type="entry name" value="MaoC_dehydratas"/>
    <property type="match status" value="1"/>
</dbReference>
<dbReference type="EMBL" id="JAEVLS010000011">
    <property type="protein sequence ID" value="MBM0108892.1"/>
    <property type="molecule type" value="Genomic_DNA"/>
</dbReference>
<gene>
    <name evidence="4" type="ORF">JM946_29540</name>
</gene>
<accession>A0ABS1X6N6</accession>
<protein>
    <submittedName>
        <fullName evidence="4">SDR family NAD(P)-dependent oxidoreductase</fullName>
    </submittedName>
</protein>
<organism evidence="4 5">
    <name type="scientific">Steroidobacter gossypii</name>
    <dbReference type="NCBI Taxonomy" id="2805490"/>
    <lineage>
        <taxon>Bacteria</taxon>
        <taxon>Pseudomonadati</taxon>
        <taxon>Pseudomonadota</taxon>
        <taxon>Gammaproteobacteria</taxon>
        <taxon>Steroidobacterales</taxon>
        <taxon>Steroidobacteraceae</taxon>
        <taxon>Steroidobacter</taxon>
    </lineage>
</organism>
<keyword evidence="2" id="KW-0812">Transmembrane</keyword>
<comment type="caution">
    <text evidence="4">The sequence shown here is derived from an EMBL/GenBank/DDBJ whole genome shotgun (WGS) entry which is preliminary data.</text>
</comment>
<dbReference type="Gene3D" id="3.40.50.720">
    <property type="entry name" value="NAD(P)-binding Rossmann-like Domain"/>
    <property type="match status" value="1"/>
</dbReference>